<dbReference type="GO" id="GO:0022857">
    <property type="term" value="F:transmembrane transporter activity"/>
    <property type="evidence" value="ECO:0007669"/>
    <property type="project" value="UniProtKB-UniRule"/>
</dbReference>
<reference evidence="11 12" key="1">
    <citation type="submission" date="2018-01" db="EMBL/GenBank/DDBJ databases">
        <title>Halomonas endophytica sp. nov., isolated from storage liquid in the stems of Populus euphratica.</title>
        <authorList>
            <person name="Chen C."/>
        </authorList>
    </citation>
    <scope>NUCLEOTIDE SEQUENCE [LARGE SCALE GENOMIC DNA]</scope>
    <source>
        <strain evidence="11 12">DSM 26881</strain>
    </source>
</reference>
<dbReference type="InterPro" id="IPR055348">
    <property type="entry name" value="DctQ"/>
</dbReference>
<comment type="caution">
    <text evidence="11">The sequence shown here is derived from an EMBL/GenBank/DDBJ whole genome shotgun (WGS) entry which is preliminary data.</text>
</comment>
<proteinExistence type="inferred from homology"/>
<dbReference type="PANTHER" id="PTHR35011:SF4">
    <property type="entry name" value="SLL1102 PROTEIN"/>
    <property type="match status" value="1"/>
</dbReference>
<comment type="function">
    <text evidence="9">Part of the tripartite ATP-independent periplasmic (TRAP) transport system.</text>
</comment>
<evidence type="ECO:0000313" key="11">
    <source>
        <dbReference type="EMBL" id="PMR68982.1"/>
    </source>
</evidence>
<evidence type="ECO:0000256" key="8">
    <source>
        <dbReference type="ARBA" id="ARBA00038436"/>
    </source>
</evidence>
<feature type="transmembrane region" description="Helical" evidence="9">
    <location>
        <begin position="137"/>
        <end position="159"/>
    </location>
</feature>
<feature type="transmembrane region" description="Helical" evidence="9">
    <location>
        <begin position="12"/>
        <end position="31"/>
    </location>
</feature>
<dbReference type="PANTHER" id="PTHR35011">
    <property type="entry name" value="2,3-DIKETO-L-GULONATE TRAP TRANSPORTER SMALL PERMEASE PROTEIN YIAM"/>
    <property type="match status" value="1"/>
</dbReference>
<keyword evidence="3" id="KW-1003">Cell membrane</keyword>
<sequence length="201" mass="22951">MRFIFFIDHVSTWVGKVFAWAILILTFVVSFEVFMRYVMRAPTAWAYDTSYILYGTLFMMSGAYALAHNAHVRADVVSRYFSPRAQAGMDLLLYLLFFYPGIIALMWSGWDFFALSFRQNEHSSFTPGGPPIWPFKFVIPACAALLAVQGGAEVSRCVICLRQGKWPRRLGDVEEIAIPLNKQEEIEKIKVAKDDSGETRR</sequence>
<name>A0A2N7TLB6_9GAMM</name>
<organism evidence="11 12">
    <name type="scientific">Halomonas heilongjiangensis</name>
    <dbReference type="NCBI Taxonomy" id="1387883"/>
    <lineage>
        <taxon>Bacteria</taxon>
        <taxon>Pseudomonadati</taxon>
        <taxon>Pseudomonadota</taxon>
        <taxon>Gammaproteobacteria</taxon>
        <taxon>Oceanospirillales</taxon>
        <taxon>Halomonadaceae</taxon>
        <taxon>Halomonas</taxon>
    </lineage>
</organism>
<feature type="transmembrane region" description="Helical" evidence="9">
    <location>
        <begin position="51"/>
        <end position="70"/>
    </location>
</feature>
<protein>
    <recommendedName>
        <fullName evidence="9">TRAP transporter small permease protein</fullName>
    </recommendedName>
</protein>
<evidence type="ECO:0000256" key="5">
    <source>
        <dbReference type="ARBA" id="ARBA00022692"/>
    </source>
</evidence>
<dbReference type="RefSeq" id="WP_102628266.1">
    <property type="nucleotide sequence ID" value="NZ_PDOH01000026.1"/>
</dbReference>
<keyword evidence="12" id="KW-1185">Reference proteome</keyword>
<comment type="subcellular location">
    <subcellularLocation>
        <location evidence="1 9">Cell inner membrane</location>
        <topology evidence="1 9">Multi-pass membrane protein</topology>
    </subcellularLocation>
</comment>
<evidence type="ECO:0000256" key="4">
    <source>
        <dbReference type="ARBA" id="ARBA00022519"/>
    </source>
</evidence>
<feature type="domain" description="Tripartite ATP-independent periplasmic transporters DctQ component" evidence="10">
    <location>
        <begin position="26"/>
        <end position="156"/>
    </location>
</feature>
<keyword evidence="5 9" id="KW-0812">Transmembrane</keyword>
<dbReference type="EMBL" id="PNRE01000055">
    <property type="protein sequence ID" value="PMR68982.1"/>
    <property type="molecule type" value="Genomic_DNA"/>
</dbReference>
<keyword evidence="4 9" id="KW-0997">Cell inner membrane</keyword>
<dbReference type="AlphaFoldDB" id="A0A2N7TLB6"/>
<evidence type="ECO:0000256" key="1">
    <source>
        <dbReference type="ARBA" id="ARBA00004429"/>
    </source>
</evidence>
<comment type="similarity">
    <text evidence="8 9">Belongs to the TRAP transporter small permease family.</text>
</comment>
<dbReference type="Proteomes" id="UP000235346">
    <property type="component" value="Unassembled WGS sequence"/>
</dbReference>
<dbReference type="InterPro" id="IPR007387">
    <property type="entry name" value="TRAP_DctQ"/>
</dbReference>
<dbReference type="Pfam" id="PF04290">
    <property type="entry name" value="DctQ"/>
    <property type="match status" value="1"/>
</dbReference>
<evidence type="ECO:0000256" key="3">
    <source>
        <dbReference type="ARBA" id="ARBA00022475"/>
    </source>
</evidence>
<accession>A0A2N7TLB6</accession>
<dbReference type="GO" id="GO:0005886">
    <property type="term" value="C:plasma membrane"/>
    <property type="evidence" value="ECO:0007669"/>
    <property type="project" value="UniProtKB-SubCell"/>
</dbReference>
<comment type="subunit">
    <text evidence="9">The complex comprises the extracytoplasmic solute receptor protein and the two transmembrane proteins.</text>
</comment>
<evidence type="ECO:0000313" key="12">
    <source>
        <dbReference type="Proteomes" id="UP000235346"/>
    </source>
</evidence>
<keyword evidence="2 9" id="KW-0813">Transport</keyword>
<evidence type="ECO:0000256" key="6">
    <source>
        <dbReference type="ARBA" id="ARBA00022989"/>
    </source>
</evidence>
<feature type="transmembrane region" description="Helical" evidence="9">
    <location>
        <begin position="91"/>
        <end position="117"/>
    </location>
</feature>
<gene>
    <name evidence="11" type="ORF">C1H66_12740</name>
</gene>
<evidence type="ECO:0000256" key="2">
    <source>
        <dbReference type="ARBA" id="ARBA00022448"/>
    </source>
</evidence>
<evidence type="ECO:0000259" key="10">
    <source>
        <dbReference type="Pfam" id="PF04290"/>
    </source>
</evidence>
<evidence type="ECO:0000256" key="7">
    <source>
        <dbReference type="ARBA" id="ARBA00023136"/>
    </source>
</evidence>
<keyword evidence="7 9" id="KW-0472">Membrane</keyword>
<dbReference type="OrthoDB" id="8559033at2"/>
<evidence type="ECO:0000256" key="9">
    <source>
        <dbReference type="RuleBase" id="RU369079"/>
    </source>
</evidence>
<keyword evidence="6 9" id="KW-1133">Transmembrane helix</keyword>